<feature type="compositionally biased region" description="Pro residues" evidence="1">
    <location>
        <begin position="238"/>
        <end position="247"/>
    </location>
</feature>
<dbReference type="EMBL" id="VJZC01000133">
    <property type="protein sequence ID" value="MPY59344.1"/>
    <property type="molecule type" value="Genomic_DNA"/>
</dbReference>
<dbReference type="SUPFAM" id="SSF50998">
    <property type="entry name" value="Quinoprotein alcohol dehydrogenase-like"/>
    <property type="match status" value="1"/>
</dbReference>
<dbReference type="InterPro" id="IPR015943">
    <property type="entry name" value="WD40/YVTN_repeat-like_dom_sf"/>
</dbReference>
<dbReference type="Proteomes" id="UP000400924">
    <property type="component" value="Unassembled WGS sequence"/>
</dbReference>
<sequence>MCCAPSRSPPAELWRREQRTEWRLPAVVGDALLLTDEFARPTCVDARGGKELWVYEELGEGDTVAAVGALPPDRFALLTETGALHVVDARSGDRTVARALRTDIARGATALARTGTAGLLLTGSTLHGFGLDDARLIWSTPALGLDACWTRRPGGVHVPVVAGGLLLHWKDGVTLTALDPRTGRSRGRAQQFEGTGPAQCPPAVAPDGATVYAAAGRACAALRIDREGPDRNTHPHSSRPPSPPSRPTPSAGTPARAARPCWRSTDDPTGAPFTTAYS</sequence>
<gene>
    <name evidence="3" type="ORF">FNH08_19900</name>
</gene>
<comment type="caution">
    <text evidence="3">The sequence shown here is derived from an EMBL/GenBank/DDBJ whole genome shotgun (WGS) entry which is preliminary data.</text>
</comment>
<feature type="region of interest" description="Disordered" evidence="1">
    <location>
        <begin position="179"/>
        <end position="204"/>
    </location>
</feature>
<name>A0A5N8XJB4_9ACTN</name>
<dbReference type="Pfam" id="PF13360">
    <property type="entry name" value="PQQ_2"/>
    <property type="match status" value="1"/>
</dbReference>
<dbReference type="InterPro" id="IPR011047">
    <property type="entry name" value="Quinoprotein_ADH-like_sf"/>
</dbReference>
<proteinExistence type="predicted"/>
<evidence type="ECO:0000313" key="3">
    <source>
        <dbReference type="EMBL" id="MPY59344.1"/>
    </source>
</evidence>
<feature type="region of interest" description="Disordered" evidence="1">
    <location>
        <begin position="225"/>
        <end position="278"/>
    </location>
</feature>
<protein>
    <submittedName>
        <fullName evidence="3">PQQ-binding-like beta-propeller repeat protein</fullName>
    </submittedName>
</protein>
<accession>A0A5N8XJB4</accession>
<dbReference type="AlphaFoldDB" id="A0A5N8XJB4"/>
<feature type="domain" description="Pyrrolo-quinoline quinone repeat" evidence="2">
    <location>
        <begin position="42"/>
        <end position="240"/>
    </location>
</feature>
<evidence type="ECO:0000259" key="2">
    <source>
        <dbReference type="Pfam" id="PF13360"/>
    </source>
</evidence>
<reference evidence="3 4" key="1">
    <citation type="submission" date="2019-07" db="EMBL/GenBank/DDBJ databases">
        <title>New species of Amycolatopsis and Streptomyces.</title>
        <authorList>
            <person name="Duangmal K."/>
            <person name="Teo W.F.A."/>
            <person name="Lipun K."/>
        </authorList>
    </citation>
    <scope>NUCLEOTIDE SEQUENCE [LARGE SCALE GENOMIC DNA]</scope>
    <source>
        <strain evidence="3 4">NBRC 106415</strain>
    </source>
</reference>
<evidence type="ECO:0000313" key="4">
    <source>
        <dbReference type="Proteomes" id="UP000400924"/>
    </source>
</evidence>
<evidence type="ECO:0000256" key="1">
    <source>
        <dbReference type="SAM" id="MobiDB-lite"/>
    </source>
</evidence>
<dbReference type="Gene3D" id="2.130.10.10">
    <property type="entry name" value="YVTN repeat-like/Quinoprotein amine dehydrogenase"/>
    <property type="match status" value="1"/>
</dbReference>
<keyword evidence="4" id="KW-1185">Reference proteome</keyword>
<organism evidence="3 4">
    <name type="scientific">Streptomyces spongiae</name>
    <dbReference type="NCBI Taxonomy" id="565072"/>
    <lineage>
        <taxon>Bacteria</taxon>
        <taxon>Bacillati</taxon>
        <taxon>Actinomycetota</taxon>
        <taxon>Actinomycetes</taxon>
        <taxon>Kitasatosporales</taxon>
        <taxon>Streptomycetaceae</taxon>
        <taxon>Streptomyces</taxon>
    </lineage>
</organism>
<dbReference type="InterPro" id="IPR002372">
    <property type="entry name" value="PQQ_rpt_dom"/>
</dbReference>